<protein>
    <recommendedName>
        <fullName evidence="3">GTPase</fullName>
    </recommendedName>
</protein>
<evidence type="ECO:0000313" key="1">
    <source>
        <dbReference type="EMBL" id="SFD66003.1"/>
    </source>
</evidence>
<accession>A0A1I1UB53</accession>
<dbReference type="OrthoDB" id="572467at2"/>
<organism evidence="1 2">
    <name type="scientific">Thiohalospira halophila DSM 15071</name>
    <dbReference type="NCBI Taxonomy" id="1123397"/>
    <lineage>
        <taxon>Bacteria</taxon>
        <taxon>Pseudomonadati</taxon>
        <taxon>Pseudomonadota</taxon>
        <taxon>Gammaproteobacteria</taxon>
        <taxon>Thiohalospirales</taxon>
        <taxon>Thiohalospiraceae</taxon>
        <taxon>Thiohalospira</taxon>
    </lineage>
</organism>
<keyword evidence="2" id="KW-1185">Reference proteome</keyword>
<reference evidence="1 2" key="1">
    <citation type="submission" date="2016-10" db="EMBL/GenBank/DDBJ databases">
        <authorList>
            <person name="de Groot N.N."/>
        </authorList>
    </citation>
    <scope>NUCLEOTIDE SEQUENCE [LARGE SCALE GENOMIC DNA]</scope>
    <source>
        <strain evidence="1 2">HL3</strain>
    </source>
</reference>
<dbReference type="STRING" id="1123397.SAMN05660831_02036"/>
<dbReference type="Proteomes" id="UP000198611">
    <property type="component" value="Unassembled WGS sequence"/>
</dbReference>
<name>A0A1I1UB53_9GAMM</name>
<dbReference type="EMBL" id="FOMJ01000007">
    <property type="protein sequence ID" value="SFD66003.1"/>
    <property type="molecule type" value="Genomic_DNA"/>
</dbReference>
<dbReference type="AlphaFoldDB" id="A0A1I1UB53"/>
<sequence length="124" mass="13650">MADETERALVFVYNADSGLFNTVADIGHKLFSPQTYQCDLCRITYGLFSVREEWQAFVQGLPLAAEFLHRDQFREQYGEPPVGLPAVFVREGAALTPCLEPEALAACADVAALETAIREHCLAG</sequence>
<evidence type="ECO:0008006" key="3">
    <source>
        <dbReference type="Google" id="ProtNLM"/>
    </source>
</evidence>
<evidence type="ECO:0000313" key="2">
    <source>
        <dbReference type="Proteomes" id="UP000198611"/>
    </source>
</evidence>
<gene>
    <name evidence="1" type="ORF">SAMN05660831_02036</name>
</gene>
<proteinExistence type="predicted"/>
<dbReference type="RefSeq" id="WP_093428674.1">
    <property type="nucleotide sequence ID" value="NZ_FOMJ01000007.1"/>
</dbReference>